<reference evidence="2" key="1">
    <citation type="submission" date="2020-12" db="EMBL/GenBank/DDBJ databases">
        <title>Methylobrevis albus sp. nov., isolated from fresh water lack sediment.</title>
        <authorList>
            <person name="Zou Q."/>
        </authorList>
    </citation>
    <scope>NUCLEOTIDE SEQUENCE</scope>
    <source>
        <strain evidence="2">L22</strain>
    </source>
</reference>
<proteinExistence type="predicted"/>
<dbReference type="InterPro" id="IPR002750">
    <property type="entry name" value="CobE/GbiG_C"/>
</dbReference>
<evidence type="ECO:0000313" key="3">
    <source>
        <dbReference type="Proteomes" id="UP000631694"/>
    </source>
</evidence>
<comment type="caution">
    <text evidence="2">The sequence shown here is derived from an EMBL/GenBank/DDBJ whole genome shotgun (WGS) entry which is preliminary data.</text>
</comment>
<dbReference type="AlphaFoldDB" id="A0A931MWZ8"/>
<protein>
    <submittedName>
        <fullName evidence="2">Cobalamin biosynthesis protein</fullName>
    </submittedName>
</protein>
<dbReference type="InterPro" id="IPR036518">
    <property type="entry name" value="CobE/GbiG_C_sf"/>
</dbReference>
<sequence length="131" mass="13213">MVAVGLGSRRGVEVAAVVSLVQRALARVASEAPVALFAPVEKYGEPAFAQAALELGLPLVHLPKAALQAASDRTVTHSERVVQLFGVPSVAETCALAGAGDGSRIIVPRMTADGVTCAIAIGGTPAEGTRS</sequence>
<accession>A0A931MWZ8</accession>
<dbReference type="PANTHER" id="PTHR37477">
    <property type="entry name" value="COBALT-PRECORRIN-5A HYDROLASE"/>
    <property type="match status" value="1"/>
</dbReference>
<keyword evidence="3" id="KW-1185">Reference proteome</keyword>
<dbReference type="Pfam" id="PF01890">
    <property type="entry name" value="CbiG_C"/>
    <property type="match status" value="1"/>
</dbReference>
<evidence type="ECO:0000313" key="2">
    <source>
        <dbReference type="EMBL" id="MBH0236287.1"/>
    </source>
</evidence>
<dbReference type="EMBL" id="JADZLT010000036">
    <property type="protein sequence ID" value="MBH0236287.1"/>
    <property type="molecule type" value="Genomic_DNA"/>
</dbReference>
<dbReference type="InterPro" id="IPR052553">
    <property type="entry name" value="CbiG_hydrolase"/>
</dbReference>
<dbReference type="SUPFAM" id="SSF159664">
    <property type="entry name" value="CobE/GbiG C-terminal domain-like"/>
    <property type="match status" value="1"/>
</dbReference>
<feature type="domain" description="CobE/GbiG C-terminal" evidence="1">
    <location>
        <begin position="3"/>
        <end position="120"/>
    </location>
</feature>
<dbReference type="PANTHER" id="PTHR37477:SF1">
    <property type="entry name" value="COBALT-PRECORRIN-5A HYDROLASE"/>
    <property type="match status" value="1"/>
</dbReference>
<organism evidence="2 3">
    <name type="scientific">Methylobrevis albus</name>
    <dbReference type="NCBI Taxonomy" id="2793297"/>
    <lineage>
        <taxon>Bacteria</taxon>
        <taxon>Pseudomonadati</taxon>
        <taxon>Pseudomonadota</taxon>
        <taxon>Alphaproteobacteria</taxon>
        <taxon>Hyphomicrobiales</taxon>
        <taxon>Pleomorphomonadaceae</taxon>
        <taxon>Methylobrevis</taxon>
    </lineage>
</organism>
<dbReference type="Proteomes" id="UP000631694">
    <property type="component" value="Unassembled WGS sequence"/>
</dbReference>
<dbReference type="Gene3D" id="3.30.420.180">
    <property type="entry name" value="CobE/GbiG C-terminal domain"/>
    <property type="match status" value="1"/>
</dbReference>
<evidence type="ECO:0000259" key="1">
    <source>
        <dbReference type="Pfam" id="PF01890"/>
    </source>
</evidence>
<name>A0A931MWZ8_9HYPH</name>
<dbReference type="GO" id="GO:0009236">
    <property type="term" value="P:cobalamin biosynthetic process"/>
    <property type="evidence" value="ECO:0007669"/>
    <property type="project" value="InterPro"/>
</dbReference>
<gene>
    <name evidence="2" type="ORF">I5731_00490</name>
</gene>